<feature type="transmembrane region" description="Helical" evidence="1">
    <location>
        <begin position="12"/>
        <end position="29"/>
    </location>
</feature>
<keyword evidence="1" id="KW-0812">Transmembrane</keyword>
<keyword evidence="1" id="KW-0472">Membrane</keyword>
<organism evidence="2 3">
    <name type="scientific">Capnocytophaga sputigena</name>
    <dbReference type="NCBI Taxonomy" id="1019"/>
    <lineage>
        <taxon>Bacteria</taxon>
        <taxon>Pseudomonadati</taxon>
        <taxon>Bacteroidota</taxon>
        <taxon>Flavobacteriia</taxon>
        <taxon>Flavobacteriales</taxon>
        <taxon>Flavobacteriaceae</taxon>
        <taxon>Capnocytophaga</taxon>
    </lineage>
</organism>
<dbReference type="Proteomes" id="UP000217334">
    <property type="component" value="Chromosome"/>
</dbReference>
<proteinExistence type="predicted"/>
<feature type="transmembrane region" description="Helical" evidence="1">
    <location>
        <begin position="115"/>
        <end position="142"/>
    </location>
</feature>
<accession>A0A250F5J4</accession>
<evidence type="ECO:0000313" key="2">
    <source>
        <dbReference type="EMBL" id="ATA80412.1"/>
    </source>
</evidence>
<feature type="transmembrane region" description="Helical" evidence="1">
    <location>
        <begin position="75"/>
        <end position="95"/>
    </location>
</feature>
<evidence type="ECO:0000256" key="1">
    <source>
        <dbReference type="SAM" id="Phobius"/>
    </source>
</evidence>
<protein>
    <submittedName>
        <fullName evidence="2">Uncharacterized protein</fullName>
    </submittedName>
</protein>
<gene>
    <name evidence="2" type="ORF">CGC59_12325</name>
</gene>
<dbReference type="AlphaFoldDB" id="A0A250F5J4"/>
<dbReference type="EMBL" id="CP022383">
    <property type="protein sequence ID" value="ATA80412.1"/>
    <property type="molecule type" value="Genomic_DNA"/>
</dbReference>
<sequence length="156" mass="17910">MNLLTKNIKRNGYIVVICYIILVCLYNVFNHITKLGMPELHSFSLEGLQALVGTFAIPMMLLFESYRHGDWVLNTINKLLVIAPFLLYILLPIVLKKKAFFNSKNYFLTIDVITFVIYGLIMLPTLAVGLSAVIAVPAYIFMLHYRNQQYKKGLFN</sequence>
<evidence type="ECO:0000313" key="3">
    <source>
        <dbReference type="Proteomes" id="UP000217334"/>
    </source>
</evidence>
<name>A0A250F5J4_CAPSP</name>
<keyword evidence="1" id="KW-1133">Transmembrane helix</keyword>
<reference evidence="3" key="1">
    <citation type="submission" date="2017-06" db="EMBL/GenBank/DDBJ databases">
        <title>Capnocytophaga spp. assemblies.</title>
        <authorList>
            <person name="Gulvik C.A."/>
        </authorList>
    </citation>
    <scope>NUCLEOTIDE SEQUENCE [LARGE SCALE GENOMIC DNA]</scope>
    <source>
        <strain evidence="3">H4486</strain>
    </source>
</reference>
<dbReference type="RefSeq" id="WP_095902154.1">
    <property type="nucleotide sequence ID" value="NZ_CP022383.1"/>
</dbReference>
<feature type="transmembrane region" description="Helical" evidence="1">
    <location>
        <begin position="41"/>
        <end position="63"/>
    </location>
</feature>